<reference evidence="3 4" key="1">
    <citation type="submission" date="2023-09" db="EMBL/GenBank/DDBJ databases">
        <authorList>
            <person name="Rey-Velasco X."/>
        </authorList>
    </citation>
    <scope>NUCLEOTIDE SEQUENCE [LARGE SCALE GENOMIC DNA]</scope>
    <source>
        <strain evidence="3 4">W332</strain>
    </source>
</reference>
<organism evidence="3 4">
    <name type="scientific">Microcosmobacter mediterraneus</name>
    <dbReference type="NCBI Taxonomy" id="3075607"/>
    <lineage>
        <taxon>Bacteria</taxon>
        <taxon>Pseudomonadati</taxon>
        <taxon>Bacteroidota</taxon>
        <taxon>Flavobacteriia</taxon>
        <taxon>Flavobacteriales</taxon>
        <taxon>Flavobacteriaceae</taxon>
        <taxon>Microcosmobacter</taxon>
    </lineage>
</organism>
<dbReference type="NCBIfam" id="TIGR04183">
    <property type="entry name" value="Por_Secre_tail"/>
    <property type="match status" value="1"/>
</dbReference>
<comment type="caution">
    <text evidence="3">The sequence shown here is derived from an EMBL/GenBank/DDBJ whole genome shotgun (WGS) entry which is preliminary data.</text>
</comment>
<feature type="domain" description="Secretion system C-terminal sorting" evidence="2">
    <location>
        <begin position="219"/>
        <end position="274"/>
    </location>
</feature>
<evidence type="ECO:0000259" key="2">
    <source>
        <dbReference type="Pfam" id="PF18962"/>
    </source>
</evidence>
<keyword evidence="1" id="KW-0732">Signal</keyword>
<evidence type="ECO:0000256" key="1">
    <source>
        <dbReference type="ARBA" id="ARBA00022729"/>
    </source>
</evidence>
<proteinExistence type="predicted"/>
<evidence type="ECO:0000313" key="4">
    <source>
        <dbReference type="Proteomes" id="UP001259492"/>
    </source>
</evidence>
<gene>
    <name evidence="3" type="ORF">RM697_10285</name>
</gene>
<dbReference type="InterPro" id="IPR026444">
    <property type="entry name" value="Secre_tail"/>
</dbReference>
<dbReference type="RefSeq" id="WP_311427803.1">
    <property type="nucleotide sequence ID" value="NZ_JAVRIA010000005.1"/>
</dbReference>
<name>A0ABU2YLL2_9FLAO</name>
<keyword evidence="4" id="KW-1185">Reference proteome</keyword>
<protein>
    <submittedName>
        <fullName evidence="3">T9SS type A sorting domain-containing protein</fullName>
    </submittedName>
</protein>
<sequence>MKKTTSKKLSKRLLQYGAFSAAIMGTTDASGQIVYTDIADETVDAANARVAIDINNDMMGDVLFGVGTGSTGFAFVFPASSSMAPGYNANLFNGFTSGAYAYPSNLTAGTAIDGTNPTFGGQRGDFNYGSCGYPNSQFCDGMDGYVGVHFDVGGNTHYGWIRIQVASSGATIVIKDYAYNATPGDPIEAGQTLSVTDFEANNFSHVYSKDTKTLSLESSILPLTGIEIYNVLGKVVINKSLSNTQEYIDMSTVSDGIYLAKIKVEGGSKTIKFIKN</sequence>
<dbReference type="EMBL" id="JAVRIA010000005">
    <property type="protein sequence ID" value="MDT0559038.1"/>
    <property type="molecule type" value="Genomic_DNA"/>
</dbReference>
<dbReference type="Proteomes" id="UP001259492">
    <property type="component" value="Unassembled WGS sequence"/>
</dbReference>
<dbReference type="Pfam" id="PF18962">
    <property type="entry name" value="Por_Secre_tail"/>
    <property type="match status" value="1"/>
</dbReference>
<accession>A0ABU2YLL2</accession>
<evidence type="ECO:0000313" key="3">
    <source>
        <dbReference type="EMBL" id="MDT0559038.1"/>
    </source>
</evidence>